<sequence>MDWIYKCIPAIILFIYSMVLFSGRGTRLLAGFSTMSKNEYNTYDRKAVSKFMGKIFLIADLGLVLLIAGESVDNSIIHIIGLGIFLGSLIFAIVYANTNNRFKLK</sequence>
<proteinExistence type="predicted"/>
<evidence type="ECO:0008006" key="4">
    <source>
        <dbReference type="Google" id="ProtNLM"/>
    </source>
</evidence>
<reference evidence="2 3" key="1">
    <citation type="submission" date="2023-07" db="EMBL/GenBank/DDBJ databases">
        <title>Genomic Encyclopedia of Type Strains, Phase IV (KMG-IV): sequencing the most valuable type-strain genomes for metagenomic binning, comparative biology and taxonomic classification.</title>
        <authorList>
            <person name="Goeker M."/>
        </authorList>
    </citation>
    <scope>NUCLEOTIDE SEQUENCE [LARGE SCALE GENOMIC DNA]</scope>
    <source>
        <strain evidence="2 3">DSM 16784</strain>
    </source>
</reference>
<dbReference type="Pfam" id="PF12650">
    <property type="entry name" value="DUF3784"/>
    <property type="match status" value="1"/>
</dbReference>
<dbReference type="RefSeq" id="WP_307404705.1">
    <property type="nucleotide sequence ID" value="NZ_JAUSUR010000001.1"/>
</dbReference>
<keyword evidence="1" id="KW-0472">Membrane</keyword>
<keyword evidence="3" id="KW-1185">Reference proteome</keyword>
<accession>A0ABU0DYK5</accession>
<organism evidence="2 3">
    <name type="scientific">Breznakia pachnodae</name>
    <dbReference type="NCBI Taxonomy" id="265178"/>
    <lineage>
        <taxon>Bacteria</taxon>
        <taxon>Bacillati</taxon>
        <taxon>Bacillota</taxon>
        <taxon>Erysipelotrichia</taxon>
        <taxon>Erysipelotrichales</taxon>
        <taxon>Erysipelotrichaceae</taxon>
        <taxon>Breznakia</taxon>
    </lineage>
</organism>
<comment type="caution">
    <text evidence="2">The sequence shown here is derived from an EMBL/GenBank/DDBJ whole genome shotgun (WGS) entry which is preliminary data.</text>
</comment>
<dbReference type="Proteomes" id="UP001230220">
    <property type="component" value="Unassembled WGS sequence"/>
</dbReference>
<keyword evidence="1" id="KW-0812">Transmembrane</keyword>
<evidence type="ECO:0000256" key="1">
    <source>
        <dbReference type="SAM" id="Phobius"/>
    </source>
</evidence>
<evidence type="ECO:0000313" key="2">
    <source>
        <dbReference type="EMBL" id="MDQ0359526.1"/>
    </source>
</evidence>
<evidence type="ECO:0000313" key="3">
    <source>
        <dbReference type="Proteomes" id="UP001230220"/>
    </source>
</evidence>
<feature type="transmembrane region" description="Helical" evidence="1">
    <location>
        <begin position="75"/>
        <end position="96"/>
    </location>
</feature>
<gene>
    <name evidence="2" type="ORF">J2S15_000257</name>
</gene>
<keyword evidence="1" id="KW-1133">Transmembrane helix</keyword>
<dbReference type="InterPro" id="IPR017259">
    <property type="entry name" value="UCP037672"/>
</dbReference>
<dbReference type="EMBL" id="JAUSUR010000001">
    <property type="protein sequence ID" value="MDQ0359526.1"/>
    <property type="molecule type" value="Genomic_DNA"/>
</dbReference>
<feature type="transmembrane region" description="Helical" evidence="1">
    <location>
        <begin position="12"/>
        <end position="30"/>
    </location>
</feature>
<name>A0ABU0DYK5_9FIRM</name>
<protein>
    <recommendedName>
        <fullName evidence="4">DUF3784 domain-containing protein</fullName>
    </recommendedName>
</protein>
<feature type="transmembrane region" description="Helical" evidence="1">
    <location>
        <begin position="51"/>
        <end position="69"/>
    </location>
</feature>